<sequence length="96" mass="10460">MITNSNYSALGSTPVKAQSLTLKQTCASGLVNKADADISTSIFLFASVKRSDSKAKPVMIRIQAFSEHEARRELVQDYILSLAARLPNKEFANVAN</sequence>
<evidence type="ECO:0000313" key="1">
    <source>
        <dbReference type="EMBL" id="RJT45693.1"/>
    </source>
</evidence>
<dbReference type="EMBL" id="RAHH01000006">
    <property type="protein sequence ID" value="RJT45693.1"/>
    <property type="molecule type" value="Genomic_DNA"/>
</dbReference>
<reference evidence="1 2" key="1">
    <citation type="submission" date="2018-09" db="EMBL/GenBank/DDBJ databases">
        <authorList>
            <person name="Le Fleche-Mateos A."/>
        </authorList>
    </citation>
    <scope>NUCLEOTIDE SEQUENCE [LARGE SCALE GENOMIC DNA]</scope>
    <source>
        <strain evidence="1 2">DSM 27399</strain>
    </source>
</reference>
<keyword evidence="1" id="KW-0132">Cell division</keyword>
<gene>
    <name evidence="1" type="ORF">D6C13_06095</name>
</gene>
<keyword evidence="1" id="KW-0131">Cell cycle</keyword>
<dbReference type="OrthoDB" id="6631751at2"/>
<organism evidence="1 2">
    <name type="scientific">Rahnella woolbedingensis</name>
    <dbReference type="NCBI Taxonomy" id="1510574"/>
    <lineage>
        <taxon>Bacteria</taxon>
        <taxon>Pseudomonadati</taxon>
        <taxon>Pseudomonadota</taxon>
        <taxon>Gammaproteobacteria</taxon>
        <taxon>Enterobacterales</taxon>
        <taxon>Yersiniaceae</taxon>
        <taxon>Rahnella</taxon>
    </lineage>
</organism>
<proteinExistence type="predicted"/>
<keyword evidence="2" id="KW-1185">Reference proteome</keyword>
<accession>A0A419NBQ9</accession>
<protein>
    <submittedName>
        <fullName evidence="1">Host cell division inhibitor Icd-like protein</fullName>
    </submittedName>
</protein>
<evidence type="ECO:0000313" key="2">
    <source>
        <dbReference type="Proteomes" id="UP000284908"/>
    </source>
</evidence>
<dbReference type="RefSeq" id="WP_120131930.1">
    <property type="nucleotide sequence ID" value="NZ_RAHH01000006.1"/>
</dbReference>
<comment type="caution">
    <text evidence="1">The sequence shown here is derived from an EMBL/GenBank/DDBJ whole genome shotgun (WGS) entry which is preliminary data.</text>
</comment>
<dbReference type="Proteomes" id="UP000284908">
    <property type="component" value="Unassembled WGS sequence"/>
</dbReference>
<dbReference type="GO" id="GO:0051301">
    <property type="term" value="P:cell division"/>
    <property type="evidence" value="ECO:0007669"/>
    <property type="project" value="UniProtKB-KW"/>
</dbReference>
<dbReference type="NCBIfam" id="NF033153">
    <property type="entry name" value="phage_ICD_like"/>
    <property type="match status" value="1"/>
</dbReference>
<name>A0A419NBQ9_9GAMM</name>
<dbReference type="AlphaFoldDB" id="A0A419NBQ9"/>